<gene>
    <name evidence="2" type="ORF">C8034_v004988</name>
</gene>
<dbReference type="EMBL" id="QAPF01000203">
    <property type="protein sequence ID" value="TEA13359.1"/>
    <property type="molecule type" value="Genomic_DNA"/>
</dbReference>
<evidence type="ECO:0000313" key="3">
    <source>
        <dbReference type="Proteomes" id="UP000295604"/>
    </source>
</evidence>
<dbReference type="AlphaFoldDB" id="A0A4R8T7M7"/>
<evidence type="ECO:0000256" key="1">
    <source>
        <dbReference type="SAM" id="MobiDB-lite"/>
    </source>
</evidence>
<sequence length="104" mass="11420">MYSNPDDISITISDALQQSAVVNMYSENTFLFHGSDAQVDAMMEKIKRVVRANMEAGDGELLLSGIIKVERKIFPPIIHHSNEPSNTETDEPAFPKAGSSHDTA</sequence>
<feature type="region of interest" description="Disordered" evidence="1">
    <location>
        <begin position="78"/>
        <end position="104"/>
    </location>
</feature>
<keyword evidence="3" id="KW-1185">Reference proteome</keyword>
<organism evidence="2 3">
    <name type="scientific">Colletotrichum sidae</name>
    <dbReference type="NCBI Taxonomy" id="1347389"/>
    <lineage>
        <taxon>Eukaryota</taxon>
        <taxon>Fungi</taxon>
        <taxon>Dikarya</taxon>
        <taxon>Ascomycota</taxon>
        <taxon>Pezizomycotina</taxon>
        <taxon>Sordariomycetes</taxon>
        <taxon>Hypocreomycetidae</taxon>
        <taxon>Glomerellales</taxon>
        <taxon>Glomerellaceae</taxon>
        <taxon>Colletotrichum</taxon>
        <taxon>Colletotrichum orbiculare species complex</taxon>
    </lineage>
</organism>
<comment type="caution">
    <text evidence="2">The sequence shown here is derived from an EMBL/GenBank/DDBJ whole genome shotgun (WGS) entry which is preliminary data.</text>
</comment>
<dbReference type="Proteomes" id="UP000295604">
    <property type="component" value="Unassembled WGS sequence"/>
</dbReference>
<name>A0A4R8T7M7_9PEZI</name>
<protein>
    <submittedName>
        <fullName evidence="2">Uncharacterized protein</fullName>
    </submittedName>
</protein>
<accession>A0A4R8T7M7</accession>
<reference evidence="2 3" key="1">
    <citation type="submission" date="2018-11" db="EMBL/GenBank/DDBJ databases">
        <title>Genome sequence and assembly of Colletotrichum sidae.</title>
        <authorList>
            <person name="Gan P."/>
            <person name="Shirasu K."/>
        </authorList>
    </citation>
    <scope>NUCLEOTIDE SEQUENCE [LARGE SCALE GENOMIC DNA]</scope>
    <source>
        <strain evidence="2 3">CBS 518.97</strain>
    </source>
</reference>
<evidence type="ECO:0000313" key="2">
    <source>
        <dbReference type="EMBL" id="TEA13359.1"/>
    </source>
</evidence>
<proteinExistence type="predicted"/>